<name>A0A1J5PB42_9ZZZZ</name>
<accession>A0A1J5PB42</accession>
<gene>
    <name evidence="1" type="ORF">GALL_504730</name>
</gene>
<protein>
    <submittedName>
        <fullName evidence="1">Uncharacterized protein</fullName>
    </submittedName>
</protein>
<sequence length="77" mass="8376">MHSRDGSDERMPSWPMAIPSVTVMVQNSRGVPPPAATPFLTACAWRISEMLQGAASFQQDATPTNGWWICSVVNPMA</sequence>
<reference evidence="1" key="1">
    <citation type="submission" date="2016-10" db="EMBL/GenBank/DDBJ databases">
        <title>Sequence of Gallionella enrichment culture.</title>
        <authorList>
            <person name="Poehlein A."/>
            <person name="Muehling M."/>
            <person name="Daniel R."/>
        </authorList>
    </citation>
    <scope>NUCLEOTIDE SEQUENCE</scope>
</reference>
<organism evidence="1">
    <name type="scientific">mine drainage metagenome</name>
    <dbReference type="NCBI Taxonomy" id="410659"/>
    <lineage>
        <taxon>unclassified sequences</taxon>
        <taxon>metagenomes</taxon>
        <taxon>ecological metagenomes</taxon>
    </lineage>
</organism>
<dbReference type="AlphaFoldDB" id="A0A1J5PB42"/>
<evidence type="ECO:0000313" key="1">
    <source>
        <dbReference type="EMBL" id="OIQ67944.1"/>
    </source>
</evidence>
<proteinExistence type="predicted"/>
<comment type="caution">
    <text evidence="1">The sequence shown here is derived from an EMBL/GenBank/DDBJ whole genome shotgun (WGS) entry which is preliminary data.</text>
</comment>
<dbReference type="EMBL" id="MLJW01005601">
    <property type="protein sequence ID" value="OIQ67944.1"/>
    <property type="molecule type" value="Genomic_DNA"/>
</dbReference>